<gene>
    <name evidence="8" type="ORF">Tci_000389</name>
</gene>
<dbReference type="InterPro" id="IPR005119">
    <property type="entry name" value="LysR_subst-bd"/>
</dbReference>
<dbReference type="CDD" id="cd08474">
    <property type="entry name" value="PBP2_CrgA_like_5"/>
    <property type="match status" value="1"/>
</dbReference>
<dbReference type="PANTHER" id="PTHR30537">
    <property type="entry name" value="HTH-TYPE TRANSCRIPTIONAL REGULATOR"/>
    <property type="match status" value="1"/>
</dbReference>
<keyword evidence="6" id="KW-0804">Transcription</keyword>
<evidence type="ECO:0000256" key="6">
    <source>
        <dbReference type="ARBA" id="ARBA00023163"/>
    </source>
</evidence>
<evidence type="ECO:0000256" key="3">
    <source>
        <dbReference type="ARBA" id="ARBA00018907"/>
    </source>
</evidence>
<evidence type="ECO:0000256" key="4">
    <source>
        <dbReference type="ARBA" id="ARBA00023015"/>
    </source>
</evidence>
<dbReference type="PANTHER" id="PTHR30537:SF1">
    <property type="entry name" value="HTH-TYPE TRANSCRIPTIONAL REGULATOR PGRR"/>
    <property type="match status" value="1"/>
</dbReference>
<dbReference type="SUPFAM" id="SSF53850">
    <property type="entry name" value="Periplasmic binding protein-like II"/>
    <property type="match status" value="1"/>
</dbReference>
<evidence type="ECO:0000256" key="1">
    <source>
        <dbReference type="ARBA" id="ARBA00003782"/>
    </source>
</evidence>
<dbReference type="InterPro" id="IPR036388">
    <property type="entry name" value="WH-like_DNA-bd_sf"/>
</dbReference>
<dbReference type="PROSITE" id="PS50931">
    <property type="entry name" value="HTH_LYSR"/>
    <property type="match status" value="1"/>
</dbReference>
<dbReference type="GO" id="GO:0006351">
    <property type="term" value="P:DNA-templated transcription"/>
    <property type="evidence" value="ECO:0007669"/>
    <property type="project" value="TreeGrafter"/>
</dbReference>
<dbReference type="GO" id="GO:0003700">
    <property type="term" value="F:DNA-binding transcription factor activity"/>
    <property type="evidence" value="ECO:0007669"/>
    <property type="project" value="InterPro"/>
</dbReference>
<keyword evidence="5" id="KW-0238">DNA-binding</keyword>
<sequence>MRDIELDALSDRATGRLLMADAFDEVAFKDLYSYVCTLAEKLKTENAVSKQFLAVVLNAASAIRSRAEYLPDVKKRIALADDFDMVLALVAVGEAPSDRRPGDGTSERPVATAWRPAFCHIVDAFVKGDYLLRDGVADVDPIPEETASHIQSYLSDYGATLKSLPDDAWNSSVCIWTGSHWDVLVDLYTNEEEASDLVLSARVTDTSHGFKIVVHMVACNIRPSNIPEALVFATETQLLLRYYISHEEAAVIQFPLVEIFQFGSPNDEALGGHPLSTLGLKFYSVHQIENSPWIAELARRNAVHPRHNKERFLQDTIHYVFTFQDSTLECVVKEGQYWKPVIKGDFLFAFQCSNRPLLGDSGLTATGRLNPQPRTAIHTELAGFVLAHCAAITDANRAGELICPFAVLGGDDGRQVVDFEAETQEEAVSQGWASLGEAKSSKVSWAFGREGLYRERDGNALDVLTVSVWMPGMTEHYSVLQRFGRREDQAIYLIGSPELLKHEGEFAEPVEVWNEKAIGLGIELPTSASGHCGVALVPQHPFARPFQARHRLRYPNIVRCALSEYGASNSCSSYYKIFAFMVMSGLTAISQAQEVGSRWRLRVMDLNHAGKVDATIRFLGDAATESCMGGTWRRAVVEAKTAQDENFFSLAEPLAYKIENGILTLGRTTVCDGYLFVSGKSEKTVIRGTYDSPQHRCREFFRLAHATNWLRLDDLSHDLRLSVLHAQQHGRVEYAWTHSVHADAARSVLNAGALGQAQYAMLGGVVGGAFALADQAAEGRTIDDRARALLFHLHQFMLHAGPDAAQVDAADSVVRGGAGGREWLMRSLDAGIVECHVDPSECGDGLFNQAGHLRFFGDIADEAAHVVSLGRQFCGGGGKRFNVVGRQDHFGAGFGERFCGGKTQSGTGAGRRWCDDVEPACRSFDYGPQLGRNACRRHVGGGNGEMHVDFGAGARIGDPVRVDHQPLANRHERQALVQRLCGLRGCFKLACRQQCNAASDVIVQDADDRGVGSAGDRLLVQRVAQRGVQVADAGIDQVRDELQRIGQWQSAVEILLDGNAVAQRERSVGMFGNLGLHRRHHRERKAHAVLERTAPSVDPDIRMRREEVLEQETVGAVQLNAVEAGCDGATCRRGEGIDDVDDFIIFQCPGNDGVRERAGMAGHRAGGDDFAKAGNEGVVIGSEFAGEAHTVGLHVGAAGDDQTDILCPASIVGVFLIRDGTVVVAGPGGHRRHHDANASGMRRRCRQVCTDARVTNESDCVVDGAHVCLIHPVTEHGEFGNLGVDLQDVGGAQNEPRAAKVVQQMGLGTRAWNRHDMRSLCQQPCQRYLRWRGAFFCRVLLEPRNDRHVQLQVLLREARELGAQVGRRIECRAGVDLPRQEAGADWGPGHETNARLGAGGQDAIQFNITGPQRVFRLNGAHRLDGMGAANGRDTCFRKAEMSDFALLDQILERTGDVLNRHARIDAMLIVQVDVIGAEALEGFFNHFADVLGAAIQAPFPFNLKTEFRGDFHFVPKWRKRLADEFFAEVRAVYFGGVEERDAVFIRCANRLDGLFFRNRRVVIAGECHAPEAEFRDLHGAQCALFHGFSFGRLPGRLAVGVCESLDDLGAFLAVAMHQSFTRAAAQLGISQPALSAKITALEARLGVRLLTRSTRSVSTTNAGERLAKSIGPHFDGIASGLADLGELRDKPAGSLRITSVEHASQSILLPALATLLPEYPEISVEIFNDYGLTDIVADRFDAGVRLGEQVAQDMIAVRIGPDFKQCVVGAPAYFKRYGKPKTPHELTAHRCIGLRLPTSGGTWSWPFTNGGHELKLRPGGELAFNTVTLQLDSALAGLGLGYMPEDVVAEHVAGGRLVRVLADWSAPMSGYHLYYPSRRQPTAAFSLLVKALAHRAK</sequence>
<evidence type="ECO:0000259" key="7">
    <source>
        <dbReference type="PROSITE" id="PS50931"/>
    </source>
</evidence>
<dbReference type="EMBL" id="BKCJ010000006">
    <property type="protein sequence ID" value="GEU28411.1"/>
    <property type="molecule type" value="Genomic_DNA"/>
</dbReference>
<comment type="similarity">
    <text evidence="2">Belongs to the LysR transcriptional regulatory family.</text>
</comment>
<dbReference type="InterPro" id="IPR056085">
    <property type="entry name" value="DUF7668"/>
</dbReference>
<keyword evidence="4" id="KW-0805">Transcription regulation</keyword>
<proteinExistence type="inferred from homology"/>
<accession>A0A699GFZ4</accession>
<evidence type="ECO:0000313" key="8">
    <source>
        <dbReference type="EMBL" id="GEU28411.1"/>
    </source>
</evidence>
<dbReference type="Gene3D" id="1.10.10.10">
    <property type="entry name" value="Winged helix-like DNA-binding domain superfamily/Winged helix DNA-binding domain"/>
    <property type="match status" value="1"/>
</dbReference>
<dbReference type="SUPFAM" id="SSF46785">
    <property type="entry name" value="Winged helix' DNA-binding domain"/>
    <property type="match status" value="1"/>
</dbReference>
<reference evidence="8" key="1">
    <citation type="journal article" date="2019" name="Sci. Rep.">
        <title>Draft genome of Tanacetum cinerariifolium, the natural source of mosquito coil.</title>
        <authorList>
            <person name="Yamashiro T."/>
            <person name="Shiraishi A."/>
            <person name="Satake H."/>
            <person name="Nakayama K."/>
        </authorList>
    </citation>
    <scope>NUCLEOTIDE SEQUENCE</scope>
</reference>
<dbReference type="Pfam" id="PF00126">
    <property type="entry name" value="HTH_1"/>
    <property type="match status" value="1"/>
</dbReference>
<dbReference type="InterPro" id="IPR036390">
    <property type="entry name" value="WH_DNA-bd_sf"/>
</dbReference>
<dbReference type="Gene3D" id="3.40.190.290">
    <property type="match status" value="1"/>
</dbReference>
<comment type="function">
    <text evidence="1">Trans-acting transcriptional regulator of RuBisCO genes (rbcL and rbcS) expression.</text>
</comment>
<dbReference type="PRINTS" id="PR00039">
    <property type="entry name" value="HTHLYSR"/>
</dbReference>
<dbReference type="GO" id="GO:0043565">
    <property type="term" value="F:sequence-specific DNA binding"/>
    <property type="evidence" value="ECO:0007669"/>
    <property type="project" value="TreeGrafter"/>
</dbReference>
<evidence type="ECO:0000256" key="2">
    <source>
        <dbReference type="ARBA" id="ARBA00009437"/>
    </source>
</evidence>
<feature type="domain" description="HTH lysR-type" evidence="7">
    <location>
        <begin position="1603"/>
        <end position="1660"/>
    </location>
</feature>
<dbReference type="FunFam" id="3.40.190.290:FF:000012">
    <property type="entry name" value="Transcriptional regulator, LysR family"/>
    <property type="match status" value="1"/>
</dbReference>
<dbReference type="InterPro" id="IPR058163">
    <property type="entry name" value="LysR-type_TF_proteobact-type"/>
</dbReference>
<dbReference type="FunFam" id="1.10.10.10:FF:000001">
    <property type="entry name" value="LysR family transcriptional regulator"/>
    <property type="match status" value="1"/>
</dbReference>
<organism evidence="8">
    <name type="scientific">Tanacetum cinerariifolium</name>
    <name type="common">Dalmatian daisy</name>
    <name type="synonym">Chrysanthemum cinerariifolium</name>
    <dbReference type="NCBI Taxonomy" id="118510"/>
    <lineage>
        <taxon>Eukaryota</taxon>
        <taxon>Viridiplantae</taxon>
        <taxon>Streptophyta</taxon>
        <taxon>Embryophyta</taxon>
        <taxon>Tracheophyta</taxon>
        <taxon>Spermatophyta</taxon>
        <taxon>Magnoliopsida</taxon>
        <taxon>eudicotyledons</taxon>
        <taxon>Gunneridae</taxon>
        <taxon>Pentapetalae</taxon>
        <taxon>asterids</taxon>
        <taxon>campanulids</taxon>
        <taxon>Asterales</taxon>
        <taxon>Asteraceae</taxon>
        <taxon>Asteroideae</taxon>
        <taxon>Anthemideae</taxon>
        <taxon>Anthemidinae</taxon>
        <taxon>Tanacetum</taxon>
    </lineage>
</organism>
<dbReference type="AntiFam" id="ANF00205">
    <property type="entry name" value="Shadow ORF (opposite nemA)"/>
</dbReference>
<evidence type="ECO:0000256" key="5">
    <source>
        <dbReference type="ARBA" id="ARBA00023125"/>
    </source>
</evidence>
<dbReference type="Pfam" id="PF03466">
    <property type="entry name" value="LysR_substrate"/>
    <property type="match status" value="1"/>
</dbReference>
<protein>
    <recommendedName>
        <fullName evidence="3">Probable RuBisCO transcriptional regulator</fullName>
    </recommendedName>
</protein>
<name>A0A699GFZ4_TANCI</name>
<dbReference type="InterPro" id="IPR000847">
    <property type="entry name" value="LysR_HTH_N"/>
</dbReference>
<dbReference type="Pfam" id="PF24705">
    <property type="entry name" value="DUF7668"/>
    <property type="match status" value="1"/>
</dbReference>
<comment type="caution">
    <text evidence="8">The sequence shown here is derived from an EMBL/GenBank/DDBJ whole genome shotgun (WGS) entry which is preliminary data.</text>
</comment>